<name>A0A511UMV7_9GAMM</name>
<comment type="caution">
    <text evidence="2">The sequence shown here is derived from an EMBL/GenBank/DDBJ whole genome shotgun (WGS) entry which is preliminary data.</text>
</comment>
<feature type="transmembrane region" description="Helical" evidence="1">
    <location>
        <begin position="21"/>
        <end position="40"/>
    </location>
</feature>
<keyword evidence="1" id="KW-1133">Transmembrane helix</keyword>
<evidence type="ECO:0008006" key="4">
    <source>
        <dbReference type="Google" id="ProtNLM"/>
    </source>
</evidence>
<organism evidence="2 3">
    <name type="scientific">Halovibrio variabilis</name>
    <dbReference type="NCBI Taxonomy" id="31910"/>
    <lineage>
        <taxon>Bacteria</taxon>
        <taxon>Pseudomonadati</taxon>
        <taxon>Pseudomonadota</taxon>
        <taxon>Gammaproteobacteria</taxon>
        <taxon>Oceanospirillales</taxon>
        <taxon>Halomonadaceae</taxon>
        <taxon>Halovibrio</taxon>
    </lineage>
</organism>
<sequence>MSQLTPLTMGHSKLVLRRLTIALYPVWPIVMASLLIAPGANAQAARDLATPQPFEAQYRLEVRGWPSTTITHRLSHEGEHWLSDMRFSITVASGQESSRFSLDGDDIRALLFSSSYSVLGVGDRYQLNESEIPTLDRQSALFDLSRRAGHENCIARSPCAIAFVDQKGRDEHFQYYVDDRNVDEQIIDGPATLSVPAGEFEALRVSLIDTEKPDRLLTLHFHPDWPGLILSAVYQKDGRRETQLTLTQFQPDGGATP</sequence>
<dbReference type="RefSeq" id="WP_307725359.1">
    <property type="nucleotide sequence ID" value="NZ_BJXV01000004.1"/>
</dbReference>
<evidence type="ECO:0000313" key="3">
    <source>
        <dbReference type="Proteomes" id="UP000321303"/>
    </source>
</evidence>
<reference evidence="2 3" key="1">
    <citation type="submission" date="2019-07" db="EMBL/GenBank/DDBJ databases">
        <title>Whole genome shotgun sequence of Halomonas variabilis NBRC 102410.</title>
        <authorList>
            <person name="Hosoyama A."/>
            <person name="Uohara A."/>
            <person name="Ohji S."/>
            <person name="Ichikawa N."/>
        </authorList>
    </citation>
    <scope>NUCLEOTIDE SEQUENCE [LARGE SCALE GENOMIC DNA]</scope>
    <source>
        <strain evidence="2 3">NBRC 102410</strain>
    </source>
</reference>
<dbReference type="EMBL" id="BJXV01000004">
    <property type="protein sequence ID" value="GEN27371.1"/>
    <property type="molecule type" value="Genomic_DNA"/>
</dbReference>
<keyword evidence="1" id="KW-0812">Transmembrane</keyword>
<protein>
    <recommendedName>
        <fullName evidence="4">DUF3108 domain-containing protein</fullName>
    </recommendedName>
</protein>
<accession>A0A511UMV7</accession>
<keyword evidence="1" id="KW-0472">Membrane</keyword>
<evidence type="ECO:0000313" key="2">
    <source>
        <dbReference type="EMBL" id="GEN27371.1"/>
    </source>
</evidence>
<keyword evidence="3" id="KW-1185">Reference proteome</keyword>
<dbReference type="Proteomes" id="UP000321303">
    <property type="component" value="Unassembled WGS sequence"/>
</dbReference>
<dbReference type="AlphaFoldDB" id="A0A511UMV7"/>
<gene>
    <name evidence="2" type="ORF">HVA01_10170</name>
</gene>
<evidence type="ECO:0000256" key="1">
    <source>
        <dbReference type="SAM" id="Phobius"/>
    </source>
</evidence>
<proteinExistence type="predicted"/>